<dbReference type="Proteomes" id="UP000321374">
    <property type="component" value="Unassembled WGS sequence"/>
</dbReference>
<feature type="transmembrane region" description="Helical" evidence="6">
    <location>
        <begin position="75"/>
        <end position="95"/>
    </location>
</feature>
<evidence type="ECO:0000259" key="7">
    <source>
        <dbReference type="Pfam" id="PF00482"/>
    </source>
</evidence>
<dbReference type="InterPro" id="IPR018076">
    <property type="entry name" value="T2SS_GspF_dom"/>
</dbReference>
<evidence type="ECO:0000256" key="4">
    <source>
        <dbReference type="ARBA" id="ARBA00022989"/>
    </source>
</evidence>
<keyword evidence="2" id="KW-1003">Cell membrane</keyword>
<dbReference type="STRING" id="1122236.GCA_000378225_00756"/>
<dbReference type="EMBL" id="SSGG01000045">
    <property type="protein sequence ID" value="TXI37736.1"/>
    <property type="molecule type" value="Genomic_DNA"/>
</dbReference>
<sequence>MMTIIYLVFFVAILFVLANWMRSSITRANVRDRLNFGFDTAEPVTEEINLSAGDYGLVGKDRLVYFFTNFLNTPIGYIALFGLGAGFGVIIKYAFGLEKFSAPVIGLLLGVLLTMLTTLFLKRSKRLRSQQIRYELPNALQSIVAVMEGGLAFESALQYVVRESNPKHPLYFDLGVMMDAMQQGRRRNDALRLWATRANERTVTDVVAAMIQADQTGAALGGVLRHHATTQLKEIEAELLKKAERIPIYMMFPMMFCILPPILMVAVGPSAIRIIKMFQAIMSRA</sequence>
<feature type="transmembrane region" description="Helical" evidence="6">
    <location>
        <begin position="6"/>
        <end position="25"/>
    </location>
</feature>
<keyword evidence="4 6" id="KW-1133">Transmembrane helix</keyword>
<comment type="subcellular location">
    <subcellularLocation>
        <location evidence="1">Cell membrane</location>
        <topology evidence="1">Multi-pass membrane protein</topology>
    </subcellularLocation>
</comment>
<proteinExistence type="predicted"/>
<keyword evidence="3 6" id="KW-0812">Transmembrane</keyword>
<evidence type="ECO:0000256" key="2">
    <source>
        <dbReference type="ARBA" id="ARBA00022475"/>
    </source>
</evidence>
<dbReference type="GO" id="GO:0005886">
    <property type="term" value="C:plasma membrane"/>
    <property type="evidence" value="ECO:0007669"/>
    <property type="project" value="UniProtKB-SubCell"/>
</dbReference>
<evidence type="ECO:0000313" key="8">
    <source>
        <dbReference type="EMBL" id="TXI37736.1"/>
    </source>
</evidence>
<evidence type="ECO:0000256" key="5">
    <source>
        <dbReference type="ARBA" id="ARBA00023136"/>
    </source>
</evidence>
<reference evidence="8 9" key="1">
    <citation type="submission" date="2018-09" db="EMBL/GenBank/DDBJ databases">
        <title>Metagenome Assembled Genomes from an Advanced Water Purification Facility.</title>
        <authorList>
            <person name="Stamps B.W."/>
            <person name="Spear J.R."/>
        </authorList>
    </citation>
    <scope>NUCLEOTIDE SEQUENCE [LARGE SCALE GENOMIC DNA]</scope>
    <source>
        <strain evidence="8">Bin_42_2</strain>
    </source>
</reference>
<name>A0A5C7WK35_METME</name>
<evidence type="ECO:0000313" key="9">
    <source>
        <dbReference type="Proteomes" id="UP000321374"/>
    </source>
</evidence>
<feature type="transmembrane region" description="Helical" evidence="6">
    <location>
        <begin position="101"/>
        <end position="121"/>
    </location>
</feature>
<organism evidence="8 9">
    <name type="scientific">Methylophilus methylotrophus</name>
    <name type="common">Bacterium W3A1</name>
    <dbReference type="NCBI Taxonomy" id="17"/>
    <lineage>
        <taxon>Bacteria</taxon>
        <taxon>Pseudomonadati</taxon>
        <taxon>Pseudomonadota</taxon>
        <taxon>Betaproteobacteria</taxon>
        <taxon>Nitrosomonadales</taxon>
        <taxon>Methylophilaceae</taxon>
        <taxon>Methylophilus</taxon>
    </lineage>
</organism>
<evidence type="ECO:0000256" key="6">
    <source>
        <dbReference type="SAM" id="Phobius"/>
    </source>
</evidence>
<evidence type="ECO:0000256" key="3">
    <source>
        <dbReference type="ARBA" id="ARBA00022692"/>
    </source>
</evidence>
<gene>
    <name evidence="8" type="ORF">E6Q51_02610</name>
</gene>
<dbReference type="PANTHER" id="PTHR35007:SF2">
    <property type="entry name" value="PILUS ASSEMBLE PROTEIN"/>
    <property type="match status" value="1"/>
</dbReference>
<dbReference type="Pfam" id="PF00482">
    <property type="entry name" value="T2SSF"/>
    <property type="match status" value="1"/>
</dbReference>
<comment type="caution">
    <text evidence="8">The sequence shown here is derived from an EMBL/GenBank/DDBJ whole genome shotgun (WGS) entry which is preliminary data.</text>
</comment>
<keyword evidence="5 6" id="KW-0472">Membrane</keyword>
<accession>A0A5C7WK35</accession>
<feature type="transmembrane region" description="Helical" evidence="6">
    <location>
        <begin position="248"/>
        <end position="275"/>
    </location>
</feature>
<dbReference type="PANTHER" id="PTHR35007">
    <property type="entry name" value="INTEGRAL MEMBRANE PROTEIN-RELATED"/>
    <property type="match status" value="1"/>
</dbReference>
<dbReference type="AlphaFoldDB" id="A0A5C7WK35"/>
<feature type="domain" description="Type II secretion system protein GspF" evidence="7">
    <location>
        <begin position="140"/>
        <end position="266"/>
    </location>
</feature>
<protein>
    <recommendedName>
        <fullName evidence="7">Type II secretion system protein GspF domain-containing protein</fullName>
    </recommendedName>
</protein>
<evidence type="ECO:0000256" key="1">
    <source>
        <dbReference type="ARBA" id="ARBA00004651"/>
    </source>
</evidence>